<evidence type="ECO:0000256" key="1">
    <source>
        <dbReference type="ARBA" id="ARBA00009995"/>
    </source>
</evidence>
<evidence type="ECO:0000259" key="3">
    <source>
        <dbReference type="Pfam" id="PF06722"/>
    </source>
</evidence>
<comment type="similarity">
    <text evidence="1">Belongs to the UDP-glycosyltransferase family.</text>
</comment>
<dbReference type="GO" id="GO:0016758">
    <property type="term" value="F:hexosyltransferase activity"/>
    <property type="evidence" value="ECO:0007669"/>
    <property type="project" value="InterPro"/>
</dbReference>
<organism evidence="4">
    <name type="scientific">Streptantibioticus silvisoli</name>
    <dbReference type="NCBI Taxonomy" id="2705255"/>
    <lineage>
        <taxon>Bacteria</taxon>
        <taxon>Bacillati</taxon>
        <taxon>Actinomycetota</taxon>
        <taxon>Actinomycetes</taxon>
        <taxon>Kitasatosporales</taxon>
        <taxon>Streptomycetaceae</taxon>
        <taxon>Streptantibioticus</taxon>
    </lineage>
</organism>
<dbReference type="AlphaFoldDB" id="A0AA90JW75"/>
<dbReference type="InterPro" id="IPR050426">
    <property type="entry name" value="Glycosyltransferase_28"/>
</dbReference>
<keyword evidence="2" id="KW-0808">Transferase</keyword>
<dbReference type="EMBL" id="JABXJJ020000005">
    <property type="protein sequence ID" value="MDI5968696.1"/>
    <property type="molecule type" value="Genomic_DNA"/>
</dbReference>
<accession>A0AA90JW75</accession>
<dbReference type="InterPro" id="IPR002213">
    <property type="entry name" value="UDP_glucos_trans"/>
</dbReference>
<evidence type="ECO:0000313" key="4">
    <source>
        <dbReference type="EMBL" id="MDI5968696.1"/>
    </source>
</evidence>
<protein>
    <submittedName>
        <fullName evidence="4">Glycosyltransferase</fullName>
    </submittedName>
</protein>
<sequence length="402" mass="43970">MSQRTDVKALHFAVFVFPDFGHVNPVLQTARELMARGDRVTFVIDRRFAPLVEGTGARAVVYDSERGDFYRAAVPSPDQLAADGYALLMETMDKVYPLAMAAFQEDPPDVVLYDFESVIAARMTAYRLGAVSVQFFPSHAANDSFSLRAQMWDAENPVMVKGAHAVVDFVRTNGVADADLGRFANEWDDRNLVFLPKLFQMQGDIFDDSYAFTGPTVTEYAGPAWTPARDSERLALVSLGTESVARPGFLQDCADAFDSERWHVVMTTGRGVDPARLGPVPEHVEIHAWLPHPAVLPRADVLVCHGGMGSVMEALYYATPVVTLPQAHELAISARRLEELRVGRTVLPDRFTPDTLADAVDALTTDPDIAGRLAEVRTAVREAGGAAGAADRLRAWAPQPRG</sequence>
<dbReference type="PANTHER" id="PTHR48050">
    <property type="entry name" value="STEROL 3-BETA-GLUCOSYLTRANSFERASE"/>
    <property type="match status" value="1"/>
</dbReference>
<dbReference type="Pfam" id="PF06722">
    <property type="entry name" value="EryCIII-like_C"/>
    <property type="match status" value="1"/>
</dbReference>
<evidence type="ECO:0000256" key="2">
    <source>
        <dbReference type="ARBA" id="ARBA00022679"/>
    </source>
</evidence>
<dbReference type="RefSeq" id="WP_271312413.1">
    <property type="nucleotide sequence ID" value="NZ_JABXJJ020000005.1"/>
</dbReference>
<dbReference type="GO" id="GO:0017000">
    <property type="term" value="P:antibiotic biosynthetic process"/>
    <property type="evidence" value="ECO:0007669"/>
    <property type="project" value="UniProtKB-ARBA"/>
</dbReference>
<reference evidence="4" key="1">
    <citation type="submission" date="2023-05" db="EMBL/GenBank/DDBJ databases">
        <title>Streptantibioticus silvisoli sp. nov., acidotolerant actinomycetes 1 from pine litter.</title>
        <authorList>
            <person name="Swiecimska M."/>
            <person name="Golinska P."/>
            <person name="Sangal V."/>
            <person name="Wachnowicz B."/>
            <person name="Goodfellow M."/>
        </authorList>
    </citation>
    <scope>NUCLEOTIDE SEQUENCE</scope>
    <source>
        <strain evidence="4">SL13</strain>
    </source>
</reference>
<dbReference type="FunFam" id="3.40.50.2000:FF:000072">
    <property type="entry name" value="Glycosyl transferase"/>
    <property type="match status" value="1"/>
</dbReference>
<feature type="domain" description="Erythromycin biosynthesis protein CIII-like C-terminal" evidence="3">
    <location>
        <begin position="276"/>
        <end position="374"/>
    </location>
</feature>
<dbReference type="CDD" id="cd03784">
    <property type="entry name" value="GT1_Gtf-like"/>
    <property type="match status" value="1"/>
</dbReference>
<dbReference type="InterPro" id="IPR010610">
    <property type="entry name" value="EryCIII-like_C"/>
</dbReference>
<dbReference type="InterPro" id="IPR006326">
    <property type="entry name" value="UDPGT_MGT-like"/>
</dbReference>
<dbReference type="NCBIfam" id="TIGR01426">
    <property type="entry name" value="MGT"/>
    <property type="match status" value="1"/>
</dbReference>
<dbReference type="SUPFAM" id="SSF53756">
    <property type="entry name" value="UDP-Glycosyltransferase/glycogen phosphorylase"/>
    <property type="match status" value="1"/>
</dbReference>
<comment type="caution">
    <text evidence="4">The sequence shown here is derived from an EMBL/GenBank/DDBJ whole genome shotgun (WGS) entry which is preliminary data.</text>
</comment>
<proteinExistence type="inferred from homology"/>
<dbReference type="Gene3D" id="3.40.50.2000">
    <property type="entry name" value="Glycogen Phosphorylase B"/>
    <property type="match status" value="2"/>
</dbReference>
<dbReference type="GO" id="GO:0008194">
    <property type="term" value="F:UDP-glycosyltransferase activity"/>
    <property type="evidence" value="ECO:0007669"/>
    <property type="project" value="InterPro"/>
</dbReference>
<gene>
    <name evidence="4" type="ORF">POF50_004930</name>
</gene>
<dbReference type="PANTHER" id="PTHR48050:SF13">
    <property type="entry name" value="STEROL 3-BETA-GLUCOSYLTRANSFERASE UGT80A2"/>
    <property type="match status" value="1"/>
</dbReference>
<name>A0AA90JW75_9ACTN</name>